<dbReference type="PROSITE" id="PS00211">
    <property type="entry name" value="ABC_TRANSPORTER_1"/>
    <property type="match status" value="2"/>
</dbReference>
<feature type="domain" description="ABC transporter" evidence="6">
    <location>
        <begin position="7"/>
        <end position="251"/>
    </location>
</feature>
<comment type="similarity">
    <text evidence="2">Belongs to the ABC transporter superfamily.</text>
</comment>
<dbReference type="Gene3D" id="3.40.50.300">
    <property type="entry name" value="P-loop containing nucleotide triphosphate hydrolases"/>
    <property type="match status" value="2"/>
</dbReference>
<dbReference type="PANTHER" id="PTHR43776:SF7">
    <property type="entry name" value="D,D-DIPEPTIDE TRANSPORT ATP-BINDING PROTEIN DDPF-RELATED"/>
    <property type="match status" value="1"/>
</dbReference>
<keyword evidence="8" id="KW-1185">Reference proteome</keyword>
<keyword evidence="4" id="KW-0547">Nucleotide-binding</keyword>
<dbReference type="InterPro" id="IPR003439">
    <property type="entry name" value="ABC_transporter-like_ATP-bd"/>
</dbReference>
<dbReference type="STRING" id="1629334.Cva_01149"/>
<dbReference type="OrthoDB" id="9802264at2"/>
<evidence type="ECO:0000313" key="8">
    <source>
        <dbReference type="Proteomes" id="UP000036771"/>
    </source>
</evidence>
<name>A0A0K8MDF4_9PROT</name>
<dbReference type="GO" id="GO:0005886">
    <property type="term" value="C:plasma membrane"/>
    <property type="evidence" value="ECO:0007669"/>
    <property type="project" value="UniProtKB-SubCell"/>
</dbReference>
<dbReference type="SUPFAM" id="SSF52540">
    <property type="entry name" value="P-loop containing nucleoside triphosphate hydrolases"/>
    <property type="match status" value="2"/>
</dbReference>
<dbReference type="FunFam" id="3.40.50.300:FF:000016">
    <property type="entry name" value="Oligopeptide ABC transporter ATP-binding component"/>
    <property type="match status" value="2"/>
</dbReference>
<evidence type="ECO:0000313" key="7">
    <source>
        <dbReference type="EMBL" id="GAO98487.1"/>
    </source>
</evidence>
<proteinExistence type="inferred from homology"/>
<dbReference type="InterPro" id="IPR003593">
    <property type="entry name" value="AAA+_ATPase"/>
</dbReference>
<dbReference type="CDD" id="cd03257">
    <property type="entry name" value="ABC_NikE_OppD_transporters"/>
    <property type="match status" value="2"/>
</dbReference>
<dbReference type="GO" id="GO:0015833">
    <property type="term" value="P:peptide transport"/>
    <property type="evidence" value="ECO:0007669"/>
    <property type="project" value="InterPro"/>
</dbReference>
<dbReference type="GO" id="GO:0005524">
    <property type="term" value="F:ATP binding"/>
    <property type="evidence" value="ECO:0007669"/>
    <property type="project" value="UniProtKB-KW"/>
</dbReference>
<dbReference type="InterPro" id="IPR027417">
    <property type="entry name" value="P-loop_NTPase"/>
</dbReference>
<organism evidence="7 8">
    <name type="scientific">Caedimonas varicaedens</name>
    <dbReference type="NCBI Taxonomy" id="1629334"/>
    <lineage>
        <taxon>Bacteria</taxon>
        <taxon>Pseudomonadati</taxon>
        <taxon>Pseudomonadota</taxon>
        <taxon>Alphaproteobacteria</taxon>
        <taxon>Holosporales</taxon>
        <taxon>Caedimonadaceae</taxon>
        <taxon>Caedimonas</taxon>
    </lineage>
</organism>
<sequence>MTKNPLLSVENLSIAFGDTLVVKEISFDVQPGQTFALVGESGSGKSVSALSILKLLPYPFASHPQGKILFDNHDLLKSNDKEIRQVRGKRISMVFQEPMTSLNPLHTVEKQIREVFELHSGTSSHTQILDLLKLVQLKDPEQKCQAYPHQLSGGERQRVMIAMALAGQPDLLIADEPTTALDVTTQAEILKLLSDLQKKFGMALLLITHDLGIVRKMAQEVAVMEKGVIVEAGAVKDIFIKPSHPYTQRLLSSEPQGTADPLPKESSILMEVQNLSVHFPLKKGLFRRTAGYTKAVNEISLSLRHAETLGIVGESGSGKTTLALAILRLIASQGEISLEGHRLDKLSSTEIRPLRKKMQIVFQDPFSSLSPRMTIEEIIGEGLEVHFPELETSGRTERIMTVLREVGLEESMKTRYPHEFSGGQRQRISIARALILKPKLLILDEPTSALDRAVQADILQLLKKLQKEHALSYLFISHDLKIVRAISHQVIVLKEGNVVESGACQEIFRNPQHPYTQRLLKAAFDMET</sequence>
<gene>
    <name evidence="7" type="primary">gsiA</name>
    <name evidence="7" type="ORF">Cva_01149</name>
</gene>
<evidence type="ECO:0000256" key="4">
    <source>
        <dbReference type="ARBA" id="ARBA00022741"/>
    </source>
</evidence>
<dbReference type="SMART" id="SM00382">
    <property type="entry name" value="AAA"/>
    <property type="match status" value="2"/>
</dbReference>
<dbReference type="GO" id="GO:0016887">
    <property type="term" value="F:ATP hydrolysis activity"/>
    <property type="evidence" value="ECO:0007669"/>
    <property type="project" value="InterPro"/>
</dbReference>
<dbReference type="NCBIfam" id="NF007739">
    <property type="entry name" value="PRK10419.1"/>
    <property type="match status" value="2"/>
</dbReference>
<comment type="subcellular location">
    <subcellularLocation>
        <location evidence="1">Cell inner membrane</location>
        <topology evidence="1">Peripheral membrane protein</topology>
    </subcellularLocation>
</comment>
<evidence type="ECO:0000256" key="3">
    <source>
        <dbReference type="ARBA" id="ARBA00022448"/>
    </source>
</evidence>
<dbReference type="GO" id="GO:0055085">
    <property type="term" value="P:transmembrane transport"/>
    <property type="evidence" value="ECO:0007669"/>
    <property type="project" value="UniProtKB-ARBA"/>
</dbReference>
<evidence type="ECO:0000259" key="6">
    <source>
        <dbReference type="PROSITE" id="PS50893"/>
    </source>
</evidence>
<dbReference type="Proteomes" id="UP000036771">
    <property type="component" value="Unassembled WGS sequence"/>
</dbReference>
<dbReference type="EMBL" id="BBVC01000063">
    <property type="protein sequence ID" value="GAO98487.1"/>
    <property type="molecule type" value="Genomic_DNA"/>
</dbReference>
<dbReference type="AlphaFoldDB" id="A0A0K8MDF4"/>
<evidence type="ECO:0000256" key="2">
    <source>
        <dbReference type="ARBA" id="ARBA00005417"/>
    </source>
</evidence>
<comment type="caution">
    <text evidence="7">The sequence shown here is derived from an EMBL/GenBank/DDBJ whole genome shotgun (WGS) entry which is preliminary data.</text>
</comment>
<keyword evidence="3" id="KW-0813">Transport</keyword>
<feature type="domain" description="ABC transporter" evidence="6">
    <location>
        <begin position="270"/>
        <end position="520"/>
    </location>
</feature>
<dbReference type="InterPro" id="IPR050319">
    <property type="entry name" value="ABC_transp_ATP-bind"/>
</dbReference>
<dbReference type="InterPro" id="IPR013563">
    <property type="entry name" value="Oligopep_ABC_C"/>
</dbReference>
<dbReference type="NCBIfam" id="NF008453">
    <property type="entry name" value="PRK11308.1"/>
    <property type="match status" value="2"/>
</dbReference>
<reference evidence="7 8" key="1">
    <citation type="submission" date="2015-03" db="EMBL/GenBank/DDBJ databases">
        <title>Caedibacter varicaedens, whole genome shotgun sequence.</title>
        <authorList>
            <person name="Suzuki H."/>
            <person name="Dapper A.L."/>
            <person name="Gibson A.K."/>
            <person name="Jackson C."/>
            <person name="Lee H."/>
            <person name="Pejaver V.R."/>
            <person name="Doak T."/>
            <person name="Lynch M."/>
        </authorList>
    </citation>
    <scope>NUCLEOTIDE SEQUENCE [LARGE SCALE GENOMIC DNA]</scope>
</reference>
<dbReference type="Pfam" id="PF08352">
    <property type="entry name" value="oligo_HPY"/>
    <property type="match status" value="2"/>
</dbReference>
<keyword evidence="5 7" id="KW-0067">ATP-binding</keyword>
<protein>
    <submittedName>
        <fullName evidence="7">Glutathione import ATP-binding protein GsiA</fullName>
    </submittedName>
</protein>
<evidence type="ECO:0000256" key="1">
    <source>
        <dbReference type="ARBA" id="ARBA00004417"/>
    </source>
</evidence>
<dbReference type="PANTHER" id="PTHR43776">
    <property type="entry name" value="TRANSPORT ATP-BINDING PROTEIN"/>
    <property type="match status" value="1"/>
</dbReference>
<dbReference type="InterPro" id="IPR017871">
    <property type="entry name" value="ABC_transporter-like_CS"/>
</dbReference>
<evidence type="ECO:0000256" key="5">
    <source>
        <dbReference type="ARBA" id="ARBA00022840"/>
    </source>
</evidence>
<accession>A0A0K8MDF4</accession>
<dbReference type="Pfam" id="PF00005">
    <property type="entry name" value="ABC_tran"/>
    <property type="match status" value="2"/>
</dbReference>
<dbReference type="PROSITE" id="PS50893">
    <property type="entry name" value="ABC_TRANSPORTER_2"/>
    <property type="match status" value="2"/>
</dbReference>